<dbReference type="EMBL" id="ACJM01000007">
    <property type="protein sequence ID" value="EEG77587.1"/>
    <property type="molecule type" value="Genomic_DNA"/>
</dbReference>
<reference evidence="7 8" key="1">
    <citation type="submission" date="2009-02" db="EMBL/GenBank/DDBJ databases">
        <title>Sequencing of the draft genome and assembly of Dethiobacter alkaliphilus AHT 1.</title>
        <authorList>
            <consortium name="US DOE Joint Genome Institute (JGI-PGF)"/>
            <person name="Lucas S."/>
            <person name="Copeland A."/>
            <person name="Lapidus A."/>
            <person name="Glavina del Rio T."/>
            <person name="Dalin E."/>
            <person name="Tice H."/>
            <person name="Bruce D."/>
            <person name="Goodwin L."/>
            <person name="Pitluck S."/>
            <person name="Larimer F."/>
            <person name="Land M.L."/>
            <person name="Hauser L."/>
            <person name="Muyzer G."/>
        </authorList>
    </citation>
    <scope>NUCLEOTIDE SEQUENCE [LARGE SCALE GENOMIC DNA]</scope>
    <source>
        <strain evidence="7 8">AHT 1</strain>
    </source>
</reference>
<keyword evidence="2 5" id="KW-0812">Transmembrane</keyword>
<comment type="subcellular location">
    <subcellularLocation>
        <location evidence="1">Membrane</location>
        <topology evidence="1">Multi-pass membrane protein</topology>
    </subcellularLocation>
</comment>
<feature type="domain" description="Sodium/calcium exchanger membrane region" evidence="6">
    <location>
        <begin position="177"/>
        <end position="325"/>
    </location>
</feature>
<dbReference type="Pfam" id="PF01699">
    <property type="entry name" value="Na_Ca_ex"/>
    <property type="match status" value="2"/>
</dbReference>
<dbReference type="PANTHER" id="PTHR10846:SF8">
    <property type="entry name" value="INNER MEMBRANE PROTEIN YRBG"/>
    <property type="match status" value="1"/>
</dbReference>
<feature type="domain" description="Sodium/calcium exchanger membrane region" evidence="6">
    <location>
        <begin position="4"/>
        <end position="146"/>
    </location>
</feature>
<name>C0GGF7_DETAL</name>
<feature type="transmembrane region" description="Helical" evidence="5">
    <location>
        <begin position="216"/>
        <end position="234"/>
    </location>
</feature>
<keyword evidence="4 5" id="KW-0472">Membrane</keyword>
<evidence type="ECO:0000256" key="4">
    <source>
        <dbReference type="ARBA" id="ARBA00023136"/>
    </source>
</evidence>
<feature type="transmembrane region" description="Helical" evidence="5">
    <location>
        <begin position="306"/>
        <end position="326"/>
    </location>
</feature>
<dbReference type="RefSeq" id="WP_008516610.1">
    <property type="nucleotide sequence ID" value="NZ_ACJM01000007.1"/>
</dbReference>
<feature type="transmembrane region" description="Helical" evidence="5">
    <location>
        <begin position="177"/>
        <end position="196"/>
    </location>
</feature>
<dbReference type="eggNOG" id="COG0530">
    <property type="taxonomic scope" value="Bacteria"/>
</dbReference>
<dbReference type="GO" id="GO:0006874">
    <property type="term" value="P:intracellular calcium ion homeostasis"/>
    <property type="evidence" value="ECO:0007669"/>
    <property type="project" value="TreeGrafter"/>
</dbReference>
<evidence type="ECO:0000259" key="6">
    <source>
        <dbReference type="Pfam" id="PF01699"/>
    </source>
</evidence>
<evidence type="ECO:0000313" key="8">
    <source>
        <dbReference type="Proteomes" id="UP000006443"/>
    </source>
</evidence>
<evidence type="ECO:0000256" key="3">
    <source>
        <dbReference type="ARBA" id="ARBA00022989"/>
    </source>
</evidence>
<dbReference type="OrthoDB" id="9794225at2"/>
<proteinExistence type="predicted"/>
<gene>
    <name evidence="7" type="ORF">DealDRAFT_1710</name>
</gene>
<feature type="transmembrane region" description="Helical" evidence="5">
    <location>
        <begin position="105"/>
        <end position="124"/>
    </location>
</feature>
<dbReference type="Proteomes" id="UP000006443">
    <property type="component" value="Unassembled WGS sequence"/>
</dbReference>
<dbReference type="GO" id="GO:0005262">
    <property type="term" value="F:calcium channel activity"/>
    <property type="evidence" value="ECO:0007669"/>
    <property type="project" value="TreeGrafter"/>
</dbReference>
<dbReference type="InterPro" id="IPR004837">
    <property type="entry name" value="NaCa_Exmemb"/>
</dbReference>
<evidence type="ECO:0000256" key="2">
    <source>
        <dbReference type="ARBA" id="ARBA00022692"/>
    </source>
</evidence>
<feature type="transmembrane region" description="Helical" evidence="5">
    <location>
        <begin position="278"/>
        <end position="297"/>
    </location>
</feature>
<evidence type="ECO:0000256" key="1">
    <source>
        <dbReference type="ARBA" id="ARBA00004141"/>
    </source>
</evidence>
<feature type="transmembrane region" description="Helical" evidence="5">
    <location>
        <begin position="130"/>
        <end position="151"/>
    </location>
</feature>
<feature type="transmembrane region" description="Helical" evidence="5">
    <location>
        <begin position="246"/>
        <end position="266"/>
    </location>
</feature>
<comment type="caution">
    <text evidence="7">The sequence shown here is derived from an EMBL/GenBank/DDBJ whole genome shotgun (WGS) entry which is preliminary data.</text>
</comment>
<dbReference type="PANTHER" id="PTHR10846">
    <property type="entry name" value="SODIUM/POTASSIUM/CALCIUM EXCHANGER"/>
    <property type="match status" value="1"/>
</dbReference>
<dbReference type="GO" id="GO:0008273">
    <property type="term" value="F:calcium, potassium:sodium antiporter activity"/>
    <property type="evidence" value="ECO:0007669"/>
    <property type="project" value="TreeGrafter"/>
</dbReference>
<dbReference type="GO" id="GO:0005886">
    <property type="term" value="C:plasma membrane"/>
    <property type="evidence" value="ECO:0007669"/>
    <property type="project" value="TreeGrafter"/>
</dbReference>
<dbReference type="Gene3D" id="1.20.1420.30">
    <property type="entry name" value="NCX, central ion-binding region"/>
    <property type="match status" value="1"/>
</dbReference>
<dbReference type="InterPro" id="IPR044880">
    <property type="entry name" value="NCX_ion-bd_dom_sf"/>
</dbReference>
<keyword evidence="8" id="KW-1185">Reference proteome</keyword>
<keyword evidence="3 5" id="KW-1133">Transmembrane helix</keyword>
<evidence type="ECO:0000256" key="5">
    <source>
        <dbReference type="SAM" id="Phobius"/>
    </source>
</evidence>
<dbReference type="AlphaFoldDB" id="C0GGF7"/>
<sequence>MLILWLQFLASAILIIAAGTKLTRSADTIAEHTGLGALWAGVFLLPLATSLPELVTSWRAAVILAPDLSVGNVFGSNMFNVAIIAIIDLTQGRGPLLTRVSQRHVFTAAVGIMLTCYVAIIMLVPTPVTVGWVGLNTLFLPVFYVLGNWLLTRFERRHAVEAATIDLSARERSLGKAIFWFMVAAAVIIVAGISLADSGDAIARETGLGQTLVGSFFIAITTSLPELVTTLTAVRMGVLDMAIGNIFGANLFNVLIIFFADLFYTGGSIMHVISGDHLVSAMMSVILTSIAVAGMIYRSQRSFVRLGFDSMAIVAGYVVAMILLFFA</sequence>
<accession>C0GGF7</accession>
<dbReference type="STRING" id="555088.DealDRAFT_1710"/>
<protein>
    <submittedName>
        <fullName evidence="7">Sodium/calcium exchanger membrane region</fullName>
    </submittedName>
</protein>
<feature type="transmembrane region" description="Helical" evidence="5">
    <location>
        <begin position="35"/>
        <end position="55"/>
    </location>
</feature>
<organism evidence="7 8">
    <name type="scientific">Dethiobacter alkaliphilus AHT 1</name>
    <dbReference type="NCBI Taxonomy" id="555088"/>
    <lineage>
        <taxon>Bacteria</taxon>
        <taxon>Bacillati</taxon>
        <taxon>Bacillota</taxon>
        <taxon>Dethiobacteria</taxon>
        <taxon>Dethiobacterales</taxon>
        <taxon>Dethiobacteraceae</taxon>
        <taxon>Dethiobacter</taxon>
    </lineage>
</organism>
<dbReference type="InterPro" id="IPR004481">
    <property type="entry name" value="K/Na/Ca-exchanger"/>
</dbReference>
<evidence type="ECO:0000313" key="7">
    <source>
        <dbReference type="EMBL" id="EEG77587.1"/>
    </source>
</evidence>